<dbReference type="EMBL" id="LAZR01011049">
    <property type="protein sequence ID" value="KKM63715.1"/>
    <property type="molecule type" value="Genomic_DNA"/>
</dbReference>
<reference evidence="1" key="1">
    <citation type="journal article" date="2015" name="Nature">
        <title>Complex archaea that bridge the gap between prokaryotes and eukaryotes.</title>
        <authorList>
            <person name="Spang A."/>
            <person name="Saw J.H."/>
            <person name="Jorgensen S.L."/>
            <person name="Zaremba-Niedzwiedzka K."/>
            <person name="Martijn J."/>
            <person name="Lind A.E."/>
            <person name="van Eijk R."/>
            <person name="Schleper C."/>
            <person name="Guy L."/>
            <person name="Ettema T.J."/>
        </authorList>
    </citation>
    <scope>NUCLEOTIDE SEQUENCE</scope>
</reference>
<name>A0A0F9LHE6_9ZZZZ</name>
<sequence>MTKQCIICKEKIIEKKERWVRLTDFNRGAEVGENFYHLECWRDRFNISNSARKQKMYKQTQEAIGGIMEKFREIIPEQKPVYEIT</sequence>
<gene>
    <name evidence="1" type="ORF">LCGC14_1508700</name>
</gene>
<protein>
    <recommendedName>
        <fullName evidence="2">PARP-type domain-containing protein</fullName>
    </recommendedName>
</protein>
<evidence type="ECO:0008006" key="2">
    <source>
        <dbReference type="Google" id="ProtNLM"/>
    </source>
</evidence>
<proteinExistence type="predicted"/>
<dbReference type="AlphaFoldDB" id="A0A0F9LHE6"/>
<organism evidence="1">
    <name type="scientific">marine sediment metagenome</name>
    <dbReference type="NCBI Taxonomy" id="412755"/>
    <lineage>
        <taxon>unclassified sequences</taxon>
        <taxon>metagenomes</taxon>
        <taxon>ecological metagenomes</taxon>
    </lineage>
</organism>
<accession>A0A0F9LHE6</accession>
<evidence type="ECO:0000313" key="1">
    <source>
        <dbReference type="EMBL" id="KKM63715.1"/>
    </source>
</evidence>
<comment type="caution">
    <text evidence="1">The sequence shown here is derived from an EMBL/GenBank/DDBJ whole genome shotgun (WGS) entry which is preliminary data.</text>
</comment>